<dbReference type="RefSeq" id="WP_229774177.1">
    <property type="nucleotide sequence ID" value="NZ_BMPG01000006.1"/>
</dbReference>
<gene>
    <name evidence="1" type="ORF">GCM10009039_31850</name>
</gene>
<keyword evidence="2" id="KW-1185">Reference proteome</keyword>
<evidence type="ECO:0000313" key="1">
    <source>
        <dbReference type="EMBL" id="GGL71413.1"/>
    </source>
</evidence>
<dbReference type="AlphaFoldDB" id="A0A830FMU4"/>
<comment type="caution">
    <text evidence="1">The sequence shown here is derived from an EMBL/GenBank/DDBJ whole genome shotgun (WGS) entry which is preliminary data.</text>
</comment>
<accession>A0A830FMU4</accession>
<reference evidence="1" key="2">
    <citation type="submission" date="2020-09" db="EMBL/GenBank/DDBJ databases">
        <authorList>
            <person name="Sun Q."/>
            <person name="Ohkuma M."/>
        </authorList>
    </citation>
    <scope>NUCLEOTIDE SEQUENCE</scope>
    <source>
        <strain evidence="1">JCM 19596</strain>
    </source>
</reference>
<name>A0A830FMU4_9EURY</name>
<evidence type="ECO:0000313" key="2">
    <source>
        <dbReference type="Proteomes" id="UP000607197"/>
    </source>
</evidence>
<dbReference type="EMBL" id="BMPG01000006">
    <property type="protein sequence ID" value="GGL71413.1"/>
    <property type="molecule type" value="Genomic_DNA"/>
</dbReference>
<reference evidence="1" key="1">
    <citation type="journal article" date="2014" name="Int. J. Syst. Evol. Microbiol.">
        <title>Complete genome sequence of Corynebacterium casei LMG S-19264T (=DSM 44701T), isolated from a smear-ripened cheese.</title>
        <authorList>
            <consortium name="US DOE Joint Genome Institute (JGI-PGF)"/>
            <person name="Walter F."/>
            <person name="Albersmeier A."/>
            <person name="Kalinowski J."/>
            <person name="Ruckert C."/>
        </authorList>
    </citation>
    <scope>NUCLEOTIDE SEQUENCE</scope>
    <source>
        <strain evidence="1">JCM 19596</strain>
    </source>
</reference>
<proteinExistence type="predicted"/>
<organism evidence="1 2">
    <name type="scientific">Halocalculus aciditolerans</name>
    <dbReference type="NCBI Taxonomy" id="1383812"/>
    <lineage>
        <taxon>Archaea</taxon>
        <taxon>Methanobacteriati</taxon>
        <taxon>Methanobacteriota</taxon>
        <taxon>Stenosarchaea group</taxon>
        <taxon>Halobacteria</taxon>
        <taxon>Halobacteriales</taxon>
        <taxon>Halobacteriaceae</taxon>
        <taxon>Halocalculus</taxon>
    </lineage>
</organism>
<dbReference type="Proteomes" id="UP000607197">
    <property type="component" value="Unassembled WGS sequence"/>
</dbReference>
<sequence>MQIAEVEEGGHNSKWGIEDRHWQLARHHLCDDNQIPAESLSAYLFRDYGFEVDDPSAYTLVETFIEEFGYEFGGEAFSHLYRTSDSEITEESFVTND</sequence>
<protein>
    <submittedName>
        <fullName evidence="1">Uncharacterized protein</fullName>
    </submittedName>
</protein>